<reference evidence="3" key="1">
    <citation type="journal article" date="2014" name="Int. J. Syst. Evol. Microbiol.">
        <title>Complete genome sequence of Corynebacterium casei LMG S-19264T (=DSM 44701T), isolated from a smear-ripened cheese.</title>
        <authorList>
            <consortium name="US DOE Joint Genome Institute (JGI-PGF)"/>
            <person name="Walter F."/>
            <person name="Albersmeier A."/>
            <person name="Kalinowski J."/>
            <person name="Ruckert C."/>
        </authorList>
    </citation>
    <scope>NUCLEOTIDE SEQUENCE</scope>
    <source>
        <strain evidence="3">KCTC 12988</strain>
    </source>
</reference>
<keyword evidence="4" id="KW-1185">Reference proteome</keyword>
<dbReference type="InterPro" id="IPR051044">
    <property type="entry name" value="MAG_DAG_Lipase"/>
</dbReference>
<dbReference type="Pfam" id="PF12146">
    <property type="entry name" value="Hydrolase_4"/>
    <property type="match status" value="1"/>
</dbReference>
<organism evidence="3 4">
    <name type="scientific">Roseibacillus persicicus</name>
    <dbReference type="NCBI Taxonomy" id="454148"/>
    <lineage>
        <taxon>Bacteria</taxon>
        <taxon>Pseudomonadati</taxon>
        <taxon>Verrucomicrobiota</taxon>
        <taxon>Verrucomicrobiia</taxon>
        <taxon>Verrucomicrobiales</taxon>
        <taxon>Verrucomicrobiaceae</taxon>
        <taxon>Roseibacillus</taxon>
    </lineage>
</organism>
<name>A0A918TII4_9BACT</name>
<sequence length="313" mass="34510">MRLLLPLLPLFLCWLTSCSQQIGGGPAPTARASYLTTSDGKQLSLRHWNLQSRPQTVLIGLHGIEGAARDYGNLGKALPLQSPRTTLYALNLRGAGYDEDLPRQGDIGKARLWMRDLVELDTGLRARHPEARIIWVGESMGALIALKAAAQSEVQPDGLVLVSPVVSLDSIPGWQLGLLRLAARLTPWARVSLETLAGGSFQATTSSDHFSQSETNPYHVESYTLRFLNELAQLSEESSRHADKVTAPTLILHGGKDFLSNPRQISNFANDFSPPATLLNFPQSHHLLFYDKERDAVVYELLDWVNEKPQGTN</sequence>
<feature type="chain" id="PRO_5037320125" description="Serine aminopeptidase S33 domain-containing protein" evidence="1">
    <location>
        <begin position="23"/>
        <end position="313"/>
    </location>
</feature>
<dbReference type="PROSITE" id="PS51257">
    <property type="entry name" value="PROKAR_LIPOPROTEIN"/>
    <property type="match status" value="1"/>
</dbReference>
<proteinExistence type="predicted"/>
<evidence type="ECO:0000259" key="2">
    <source>
        <dbReference type="Pfam" id="PF12146"/>
    </source>
</evidence>
<evidence type="ECO:0000313" key="3">
    <source>
        <dbReference type="EMBL" id="GHC49319.1"/>
    </source>
</evidence>
<dbReference type="PANTHER" id="PTHR11614">
    <property type="entry name" value="PHOSPHOLIPASE-RELATED"/>
    <property type="match status" value="1"/>
</dbReference>
<dbReference type="RefSeq" id="WP_189568886.1">
    <property type="nucleotide sequence ID" value="NZ_BMXI01000005.1"/>
</dbReference>
<keyword evidence="1" id="KW-0732">Signal</keyword>
<dbReference type="SUPFAM" id="SSF53474">
    <property type="entry name" value="alpha/beta-Hydrolases"/>
    <property type="match status" value="1"/>
</dbReference>
<dbReference type="EMBL" id="BMXI01000005">
    <property type="protein sequence ID" value="GHC49319.1"/>
    <property type="molecule type" value="Genomic_DNA"/>
</dbReference>
<dbReference type="AlphaFoldDB" id="A0A918TII4"/>
<dbReference type="Gene3D" id="3.40.50.1820">
    <property type="entry name" value="alpha/beta hydrolase"/>
    <property type="match status" value="1"/>
</dbReference>
<dbReference type="InterPro" id="IPR022742">
    <property type="entry name" value="Hydrolase_4"/>
</dbReference>
<feature type="domain" description="Serine aminopeptidase S33" evidence="2">
    <location>
        <begin position="53"/>
        <end position="293"/>
    </location>
</feature>
<gene>
    <name evidence="3" type="ORF">GCM10007100_14070</name>
</gene>
<dbReference type="Proteomes" id="UP000644507">
    <property type="component" value="Unassembled WGS sequence"/>
</dbReference>
<protein>
    <recommendedName>
        <fullName evidence="2">Serine aminopeptidase S33 domain-containing protein</fullName>
    </recommendedName>
</protein>
<feature type="signal peptide" evidence="1">
    <location>
        <begin position="1"/>
        <end position="22"/>
    </location>
</feature>
<reference evidence="3" key="2">
    <citation type="submission" date="2020-09" db="EMBL/GenBank/DDBJ databases">
        <authorList>
            <person name="Sun Q."/>
            <person name="Kim S."/>
        </authorList>
    </citation>
    <scope>NUCLEOTIDE SEQUENCE</scope>
    <source>
        <strain evidence="3">KCTC 12988</strain>
    </source>
</reference>
<evidence type="ECO:0000256" key="1">
    <source>
        <dbReference type="SAM" id="SignalP"/>
    </source>
</evidence>
<comment type="caution">
    <text evidence="3">The sequence shown here is derived from an EMBL/GenBank/DDBJ whole genome shotgun (WGS) entry which is preliminary data.</text>
</comment>
<evidence type="ECO:0000313" key="4">
    <source>
        <dbReference type="Proteomes" id="UP000644507"/>
    </source>
</evidence>
<accession>A0A918TII4</accession>
<dbReference type="InterPro" id="IPR029058">
    <property type="entry name" value="AB_hydrolase_fold"/>
</dbReference>